<name>A0A4P2VHB2_FLUSA</name>
<dbReference type="KEGG" id="sbf:JCM31447_00650"/>
<keyword evidence="1" id="KW-0472">Membrane</keyword>
<dbReference type="AlphaFoldDB" id="A0A4P2VHB2"/>
<organism evidence="2 3">
    <name type="scientific">Fluviispira sanaruensis</name>
    <dbReference type="NCBI Taxonomy" id="2493639"/>
    <lineage>
        <taxon>Bacteria</taxon>
        <taxon>Pseudomonadati</taxon>
        <taxon>Bdellovibrionota</taxon>
        <taxon>Oligoflexia</taxon>
        <taxon>Silvanigrellales</taxon>
        <taxon>Silvanigrellaceae</taxon>
        <taxon>Fluviispira</taxon>
    </lineage>
</organism>
<dbReference type="Proteomes" id="UP000291236">
    <property type="component" value="Chromosome"/>
</dbReference>
<evidence type="ECO:0000313" key="3">
    <source>
        <dbReference type="Proteomes" id="UP000291236"/>
    </source>
</evidence>
<accession>A0A4P2VHB2</accession>
<proteinExistence type="predicted"/>
<keyword evidence="1" id="KW-1133">Transmembrane helix</keyword>
<keyword evidence="1" id="KW-0812">Transmembrane</keyword>
<dbReference type="OrthoDB" id="5292141at2"/>
<keyword evidence="3" id="KW-1185">Reference proteome</keyword>
<protein>
    <submittedName>
        <fullName evidence="2">Uncharacterized protein</fullName>
    </submittedName>
</protein>
<sequence>MNGNKKQRRVNLLIAQKPGPRNRKGIKKQEKTFFLSKVFFFIKTFFLKANQSTLFLYSLLRKRPRLSYISSILIIIVIVIKISVYYVNIYSETILPNSVKINTDNSKVTSELYSLINKELAISLKKNEKRSHFLESVDSILNSIDIIDQYWIRLGLDGKLQINAIMQIPVMIIEAKNNDRYIISNNMKIISKNPPQEEFASLLKVEAPELKINWHSKNFYSKLKKNRSLQADIKGTETSGPVNFPWLIKQIRLINSEIQNVGSGYSLAKIIWSSQSGFSLKINRNIQMLKNKKSNTLKSDKQDQHAEELINNQLIEFDALLGDGQIRDKMDKLKILLIELSNKNIYPSEVDLDFSDKATFKILGSNLNPSF</sequence>
<evidence type="ECO:0000313" key="2">
    <source>
        <dbReference type="EMBL" id="BBH51648.1"/>
    </source>
</evidence>
<reference evidence="2 3" key="1">
    <citation type="submission" date="2018-12" db="EMBL/GenBank/DDBJ databases">
        <title>Rubrispira sanarue gen. nov., sp., nov., a member of the order Silvanigrellales, isolated from a brackish lake in Hamamatsu Japan.</title>
        <authorList>
            <person name="Maejima Y."/>
            <person name="Iino T."/>
            <person name="Muraguchi Y."/>
            <person name="Fukuda K."/>
            <person name="Nojiri H."/>
            <person name="Ohkuma M."/>
            <person name="Moriuchi R."/>
            <person name="Dohra H."/>
            <person name="Kimbara K."/>
            <person name="Shintani M."/>
        </authorList>
    </citation>
    <scope>NUCLEOTIDE SEQUENCE [LARGE SCALE GENOMIC DNA]</scope>
    <source>
        <strain evidence="2 3">RF1110005</strain>
    </source>
</reference>
<dbReference type="EMBL" id="AP019368">
    <property type="protein sequence ID" value="BBH51648.1"/>
    <property type="molecule type" value="Genomic_DNA"/>
</dbReference>
<gene>
    <name evidence="2" type="ORF">JCM31447_00650</name>
</gene>
<dbReference type="RefSeq" id="WP_130605395.1">
    <property type="nucleotide sequence ID" value="NZ_AP019368.1"/>
</dbReference>
<evidence type="ECO:0000256" key="1">
    <source>
        <dbReference type="SAM" id="Phobius"/>
    </source>
</evidence>
<feature type="transmembrane region" description="Helical" evidence="1">
    <location>
        <begin position="66"/>
        <end position="87"/>
    </location>
</feature>